<evidence type="ECO:0000313" key="2">
    <source>
        <dbReference type="EMBL" id="KAJ7649260.1"/>
    </source>
</evidence>
<reference evidence="2" key="1">
    <citation type="submission" date="2023-03" db="EMBL/GenBank/DDBJ databases">
        <title>Massive genome expansion in bonnet fungi (Mycena s.s.) driven by repeated elements and novel gene families across ecological guilds.</title>
        <authorList>
            <consortium name="Lawrence Berkeley National Laboratory"/>
            <person name="Harder C.B."/>
            <person name="Miyauchi S."/>
            <person name="Viragh M."/>
            <person name="Kuo A."/>
            <person name="Thoen E."/>
            <person name="Andreopoulos B."/>
            <person name="Lu D."/>
            <person name="Skrede I."/>
            <person name="Drula E."/>
            <person name="Henrissat B."/>
            <person name="Morin E."/>
            <person name="Kohler A."/>
            <person name="Barry K."/>
            <person name="LaButti K."/>
            <person name="Morin E."/>
            <person name="Salamov A."/>
            <person name="Lipzen A."/>
            <person name="Mereny Z."/>
            <person name="Hegedus B."/>
            <person name="Baldrian P."/>
            <person name="Stursova M."/>
            <person name="Weitz H."/>
            <person name="Taylor A."/>
            <person name="Grigoriev I.V."/>
            <person name="Nagy L.G."/>
            <person name="Martin F."/>
            <person name="Kauserud H."/>
        </authorList>
    </citation>
    <scope>NUCLEOTIDE SEQUENCE</scope>
    <source>
        <strain evidence="2">CBHHK067</strain>
    </source>
</reference>
<feature type="compositionally biased region" description="Polar residues" evidence="1">
    <location>
        <begin position="10"/>
        <end position="19"/>
    </location>
</feature>
<dbReference type="EMBL" id="JARKIE010000366">
    <property type="protein sequence ID" value="KAJ7649260.1"/>
    <property type="molecule type" value="Genomic_DNA"/>
</dbReference>
<comment type="caution">
    <text evidence="2">The sequence shown here is derived from an EMBL/GenBank/DDBJ whole genome shotgun (WGS) entry which is preliminary data.</text>
</comment>
<proteinExistence type="predicted"/>
<keyword evidence="4" id="KW-1185">Reference proteome</keyword>
<protein>
    <submittedName>
        <fullName evidence="2">Uncharacterized protein</fullName>
    </submittedName>
</protein>
<gene>
    <name evidence="3" type="ORF">B0H17DRAFT_1269188</name>
    <name evidence="2" type="ORF">B0H17DRAFT_1270885</name>
</gene>
<evidence type="ECO:0000313" key="3">
    <source>
        <dbReference type="EMBL" id="KAJ7652582.1"/>
    </source>
</evidence>
<dbReference type="EMBL" id="JARKIE010000346">
    <property type="protein sequence ID" value="KAJ7652582.1"/>
    <property type="molecule type" value="Genomic_DNA"/>
</dbReference>
<feature type="region of interest" description="Disordered" evidence="1">
    <location>
        <begin position="7"/>
        <end position="44"/>
    </location>
</feature>
<evidence type="ECO:0000313" key="4">
    <source>
        <dbReference type="Proteomes" id="UP001221757"/>
    </source>
</evidence>
<feature type="region of interest" description="Disordered" evidence="1">
    <location>
        <begin position="240"/>
        <end position="264"/>
    </location>
</feature>
<accession>A0AAD7G1M6</accession>
<evidence type="ECO:0000256" key="1">
    <source>
        <dbReference type="SAM" id="MobiDB-lite"/>
    </source>
</evidence>
<dbReference type="Proteomes" id="UP001221757">
    <property type="component" value="Unassembled WGS sequence"/>
</dbReference>
<organism evidence="2 4">
    <name type="scientific">Mycena rosella</name>
    <name type="common">Pink bonnet</name>
    <name type="synonym">Agaricus rosellus</name>
    <dbReference type="NCBI Taxonomy" id="1033263"/>
    <lineage>
        <taxon>Eukaryota</taxon>
        <taxon>Fungi</taxon>
        <taxon>Dikarya</taxon>
        <taxon>Basidiomycota</taxon>
        <taxon>Agaricomycotina</taxon>
        <taxon>Agaricomycetes</taxon>
        <taxon>Agaricomycetidae</taxon>
        <taxon>Agaricales</taxon>
        <taxon>Marasmiineae</taxon>
        <taxon>Mycenaceae</taxon>
        <taxon>Mycena</taxon>
    </lineage>
</organism>
<dbReference type="AlphaFoldDB" id="A0AAD7G1M6"/>
<sequence length="264" mass="29309">MICLIRPSKTHSQVINSPTPAGKVHADDAEAFSGSRSSRKPSAPPAVSLDYFFPDMPGSSYFVGFTAESLLLARLLREDVGVRRYYVPSKSRNIFNHVLGVGSIGCNQGEFSRENEVGDCFDVLEDPHGGQPNGIYAPDLPVERRECTLLPTCEPDECERSDCGLNMRGEDLERYIARELKRGNRRSRLDRYGRRRLKTRQPDQAWCSIAELAPARESRGQKDCVKGGGLGTPNIERFVEETSRKPSERWSSTLSAARESGVAA</sequence>
<name>A0AAD7G1M6_MYCRO</name>